<name>A0A6C0ASH2_9ZZZZ</name>
<protein>
    <submittedName>
        <fullName evidence="1">Uncharacterized protein</fullName>
    </submittedName>
</protein>
<dbReference type="EMBL" id="MN740767">
    <property type="protein sequence ID" value="QHS82433.1"/>
    <property type="molecule type" value="Genomic_DNA"/>
</dbReference>
<dbReference type="AlphaFoldDB" id="A0A6C0ASH2"/>
<sequence>MERRLNKKLEAYIASFKDSIRDKATQMGMTKDEKVNQLLQHIYDYERLMFLKEDFQKRKRVKNFVPIYDRCCAKRASNEQCTRRKKEGIEYCGTHLKGTPHGIIDMQNEQKNTTHKVEVHAQDIQGIVYYIDKNNNVYQAEDIAMNKINPKIIAKYVKTGDIYSIPEFNI</sequence>
<reference evidence="1" key="1">
    <citation type="journal article" date="2020" name="Nature">
        <title>Giant virus diversity and host interactions through global metagenomics.</title>
        <authorList>
            <person name="Schulz F."/>
            <person name="Roux S."/>
            <person name="Paez-Espino D."/>
            <person name="Jungbluth S."/>
            <person name="Walsh D.A."/>
            <person name="Denef V.J."/>
            <person name="McMahon K.D."/>
            <person name="Konstantinidis K.T."/>
            <person name="Eloe-Fadrosh E.A."/>
            <person name="Kyrpides N.C."/>
            <person name="Woyke T."/>
        </authorList>
    </citation>
    <scope>NUCLEOTIDE SEQUENCE</scope>
    <source>
        <strain evidence="1">GVMAG-S-1101165-79</strain>
    </source>
</reference>
<accession>A0A6C0ASH2</accession>
<evidence type="ECO:0000313" key="1">
    <source>
        <dbReference type="EMBL" id="QHS82433.1"/>
    </source>
</evidence>
<organism evidence="1">
    <name type="scientific">viral metagenome</name>
    <dbReference type="NCBI Taxonomy" id="1070528"/>
    <lineage>
        <taxon>unclassified sequences</taxon>
        <taxon>metagenomes</taxon>
        <taxon>organismal metagenomes</taxon>
    </lineage>
</organism>
<proteinExistence type="predicted"/>